<evidence type="ECO:0000256" key="4">
    <source>
        <dbReference type="ARBA" id="ARBA00022729"/>
    </source>
</evidence>
<accession>A0AAV8HEI9</accession>
<sequence>MSRLNHNLPLPSVSMLGVKTFFIAPLLAARNSEAVVFVGTFGALAFGETDFPVDDFAVVCILVLVAASSPLGVIGEGKTAKSPGTLPCTKPPLKWIRIPYLLSSSLSFSLPSLMLRPPQMVRRLRHLLLLFLSFLSLSFSLSSSEDLSSLLRFKSSISSSSDPSSRVLNWTGPNLCLWSGISCGSQSRVTSLGLDSFGLSGTLDSSIGALTELRFLSLNSNAFSGEIPTELNRLGKLETLDLSYNWFNGSVPICASPLPNLRELRLSFNHLSGSIPYAIGLNCPNLEVLDLSGNFLVGSIPPNLASCGKLKSLLLFSNLLDDIIPVELGSLKKLQTLDVSRNSLSGPIPAELGGCVELLVLVLSNPYNGKEVSNSSTYADIDDFNYYQGGLPERIVQLTKLRVLWAPRATLEGVLPADWGSCDNLEMVNLGENLFSGGLPNGLVNCTKLKFLNLSSNKLTGMISTDLLVPCMDLFDVSGNHFSGAIGTYNSGTCVSPKLPIDDSALAYYSYFLNKTFARFDFGSGLVSYHNFGRNNFTGEMSILPLASSKLGKERIYAFLADNNSLTGQLELGLLGICNNSKGLVINLSNNLFSGGIPVEIGTMCSSLTMLEFAGNQINGTIPESIGQLIGLISLDLSRNQISGQLPISISNLRNLKRLLLSHNFLTGSIPSNLSALQSLEVLDLSSNSLSGEIPGKLINLHNLSTLLLNNNKLSGKIPNGFASLPALKNFNVSFNNLSGPVPSNASAISCSAVMGNPNLQSCQVTVYLCGPPTERKCARGEANNTIYYVNEQDHRAEMIWLSISIMTGFVGGFWCVYGVLLFKRTWRVAFFQMVDDFSDNMYVKIVITVRRLSQSKASYK</sequence>
<comment type="subcellular location">
    <subcellularLocation>
        <location evidence="1">Membrane</location>
        <topology evidence="1">Single-pass membrane protein</topology>
    </subcellularLocation>
</comment>
<evidence type="ECO:0000313" key="15">
    <source>
        <dbReference type="Proteomes" id="UP001140206"/>
    </source>
</evidence>
<dbReference type="SUPFAM" id="SSF52058">
    <property type="entry name" value="L domain-like"/>
    <property type="match status" value="1"/>
</dbReference>
<dbReference type="AlphaFoldDB" id="A0AAV8HEI9"/>
<dbReference type="PANTHER" id="PTHR48053:SF170">
    <property type="entry name" value="LEUCINE-RICH REPEAT-CONTAINING N-TERMINAL PLANT-TYPE DOMAIN-CONTAINING PROTEIN"/>
    <property type="match status" value="1"/>
</dbReference>
<dbReference type="GO" id="GO:0004674">
    <property type="term" value="F:protein serine/threonine kinase activity"/>
    <property type="evidence" value="ECO:0007669"/>
    <property type="project" value="UniProtKB-EC"/>
</dbReference>
<dbReference type="InterPro" id="IPR051716">
    <property type="entry name" value="Plant_RL_S/T_kinase"/>
</dbReference>
<dbReference type="GO" id="GO:0005524">
    <property type="term" value="F:ATP binding"/>
    <property type="evidence" value="ECO:0007669"/>
    <property type="project" value="UniProtKB-KW"/>
</dbReference>
<dbReference type="Pfam" id="PF13855">
    <property type="entry name" value="LRR_8"/>
    <property type="match status" value="1"/>
</dbReference>
<feature type="transmembrane region" description="Helical" evidence="12">
    <location>
        <begin position="799"/>
        <end position="823"/>
    </location>
</feature>
<evidence type="ECO:0000256" key="5">
    <source>
        <dbReference type="ARBA" id="ARBA00022737"/>
    </source>
</evidence>
<dbReference type="InterPro" id="IPR001611">
    <property type="entry name" value="Leu-rich_rpt"/>
</dbReference>
<keyword evidence="9 12" id="KW-0472">Membrane</keyword>
<keyword evidence="14" id="KW-0808">Transferase</keyword>
<dbReference type="PRINTS" id="PR00019">
    <property type="entry name" value="LEURICHRPT"/>
</dbReference>
<dbReference type="Gene3D" id="3.80.10.10">
    <property type="entry name" value="Ribonuclease Inhibitor"/>
    <property type="match status" value="4"/>
</dbReference>
<dbReference type="GO" id="GO:0009653">
    <property type="term" value="P:anatomical structure morphogenesis"/>
    <property type="evidence" value="ECO:0007669"/>
    <property type="project" value="UniProtKB-ARBA"/>
</dbReference>
<dbReference type="Pfam" id="PF12799">
    <property type="entry name" value="LRR_4"/>
    <property type="match status" value="1"/>
</dbReference>
<keyword evidence="14" id="KW-0418">Kinase</keyword>
<evidence type="ECO:0000256" key="3">
    <source>
        <dbReference type="ARBA" id="ARBA00022692"/>
    </source>
</evidence>
<reference evidence="14" key="1">
    <citation type="submission" date="2022-08" db="EMBL/GenBank/DDBJ databases">
        <authorList>
            <person name="Marques A."/>
        </authorList>
    </citation>
    <scope>NUCLEOTIDE SEQUENCE</scope>
    <source>
        <strain evidence="14">RhyPub2mFocal</strain>
        <tissue evidence="14">Leaves</tissue>
    </source>
</reference>
<evidence type="ECO:0000256" key="8">
    <source>
        <dbReference type="ARBA" id="ARBA00022989"/>
    </source>
</evidence>
<protein>
    <submittedName>
        <fullName evidence="14">Receptor-like protein kinase 2</fullName>
    </submittedName>
</protein>
<dbReference type="EMBL" id="JAMFTS010000001">
    <property type="protein sequence ID" value="KAJ4815864.1"/>
    <property type="molecule type" value="Genomic_DNA"/>
</dbReference>
<dbReference type="InterPro" id="IPR025875">
    <property type="entry name" value="Leu-rich_rpt_4"/>
</dbReference>
<keyword evidence="4" id="KW-0732">Signal</keyword>
<evidence type="ECO:0000259" key="13">
    <source>
        <dbReference type="Pfam" id="PF08263"/>
    </source>
</evidence>
<dbReference type="PANTHER" id="PTHR48053">
    <property type="entry name" value="LEUCINE RICH REPEAT FAMILY PROTEIN, EXPRESSED"/>
    <property type="match status" value="1"/>
</dbReference>
<dbReference type="Proteomes" id="UP001140206">
    <property type="component" value="Chromosome 1"/>
</dbReference>
<keyword evidence="15" id="KW-1185">Reference proteome</keyword>
<organism evidence="14 15">
    <name type="scientific">Rhynchospora pubera</name>
    <dbReference type="NCBI Taxonomy" id="906938"/>
    <lineage>
        <taxon>Eukaryota</taxon>
        <taxon>Viridiplantae</taxon>
        <taxon>Streptophyta</taxon>
        <taxon>Embryophyta</taxon>
        <taxon>Tracheophyta</taxon>
        <taxon>Spermatophyta</taxon>
        <taxon>Magnoliopsida</taxon>
        <taxon>Liliopsida</taxon>
        <taxon>Poales</taxon>
        <taxon>Cyperaceae</taxon>
        <taxon>Cyperoideae</taxon>
        <taxon>Rhynchosporeae</taxon>
        <taxon>Rhynchospora</taxon>
    </lineage>
</organism>
<dbReference type="InterPro" id="IPR032675">
    <property type="entry name" value="LRR_dom_sf"/>
</dbReference>
<keyword evidence="8 12" id="KW-1133">Transmembrane helix</keyword>
<keyword evidence="5" id="KW-0677">Repeat</keyword>
<dbReference type="SMART" id="SM00369">
    <property type="entry name" value="LRR_TYP"/>
    <property type="match status" value="7"/>
</dbReference>
<dbReference type="GO" id="GO:0099402">
    <property type="term" value="P:plant organ development"/>
    <property type="evidence" value="ECO:0007669"/>
    <property type="project" value="UniProtKB-ARBA"/>
</dbReference>
<keyword evidence="11" id="KW-0325">Glycoprotein</keyword>
<gene>
    <name evidence="14" type="ORF">LUZ62_028430</name>
</gene>
<dbReference type="Pfam" id="PF00560">
    <property type="entry name" value="LRR_1"/>
    <property type="match status" value="6"/>
</dbReference>
<evidence type="ECO:0000256" key="7">
    <source>
        <dbReference type="ARBA" id="ARBA00022840"/>
    </source>
</evidence>
<evidence type="ECO:0000256" key="12">
    <source>
        <dbReference type="SAM" id="Phobius"/>
    </source>
</evidence>
<evidence type="ECO:0000256" key="1">
    <source>
        <dbReference type="ARBA" id="ARBA00004167"/>
    </source>
</evidence>
<evidence type="ECO:0000256" key="11">
    <source>
        <dbReference type="ARBA" id="ARBA00023180"/>
    </source>
</evidence>
<dbReference type="GO" id="GO:0016020">
    <property type="term" value="C:membrane"/>
    <property type="evidence" value="ECO:0007669"/>
    <property type="project" value="UniProtKB-SubCell"/>
</dbReference>
<dbReference type="FunFam" id="3.80.10.10:FF:000041">
    <property type="entry name" value="LRR receptor-like serine/threonine-protein kinase ERECTA"/>
    <property type="match status" value="1"/>
</dbReference>
<keyword evidence="2" id="KW-0433">Leucine-rich repeat</keyword>
<comment type="caution">
    <text evidence="14">The sequence shown here is derived from an EMBL/GenBank/DDBJ whole genome shotgun (WGS) entry which is preliminary data.</text>
</comment>
<keyword evidence="6" id="KW-0547">Nucleotide-binding</keyword>
<proteinExistence type="predicted"/>
<dbReference type="FunFam" id="3.80.10.10:FF:000679">
    <property type="entry name" value="LRR receptor-like serine/threonine-protein kinase RPK2"/>
    <property type="match status" value="1"/>
</dbReference>
<dbReference type="InterPro" id="IPR003591">
    <property type="entry name" value="Leu-rich_rpt_typical-subtyp"/>
</dbReference>
<keyword evidence="3 12" id="KW-0812">Transmembrane</keyword>
<dbReference type="FunFam" id="3.80.10.10:FF:000095">
    <property type="entry name" value="LRR receptor-like serine/threonine-protein kinase GSO1"/>
    <property type="match status" value="1"/>
</dbReference>
<name>A0AAV8HEI9_9POAL</name>
<evidence type="ECO:0000256" key="10">
    <source>
        <dbReference type="ARBA" id="ARBA00023170"/>
    </source>
</evidence>
<keyword evidence="7" id="KW-0067">ATP-binding</keyword>
<keyword evidence="10 14" id="KW-0675">Receptor</keyword>
<evidence type="ECO:0000313" key="14">
    <source>
        <dbReference type="EMBL" id="KAJ4815864.1"/>
    </source>
</evidence>
<dbReference type="FunFam" id="3.80.10.10:FF:000400">
    <property type="entry name" value="Nuclear pore complex protein NUP107"/>
    <property type="match status" value="1"/>
</dbReference>
<evidence type="ECO:0000256" key="6">
    <source>
        <dbReference type="ARBA" id="ARBA00022741"/>
    </source>
</evidence>
<evidence type="ECO:0000256" key="9">
    <source>
        <dbReference type="ARBA" id="ARBA00023136"/>
    </source>
</evidence>
<feature type="domain" description="Leucine-rich repeat-containing N-terminal plant-type" evidence="13">
    <location>
        <begin position="144"/>
        <end position="183"/>
    </location>
</feature>
<evidence type="ECO:0000256" key="2">
    <source>
        <dbReference type="ARBA" id="ARBA00022614"/>
    </source>
</evidence>
<dbReference type="InterPro" id="IPR013210">
    <property type="entry name" value="LRR_N_plant-typ"/>
</dbReference>
<dbReference type="Pfam" id="PF08263">
    <property type="entry name" value="LRRNT_2"/>
    <property type="match status" value="1"/>
</dbReference>